<evidence type="ECO:0000313" key="4">
    <source>
        <dbReference type="Proteomes" id="UP000249725"/>
    </source>
</evidence>
<keyword evidence="1" id="KW-0732">Signal</keyword>
<evidence type="ECO:0000256" key="1">
    <source>
        <dbReference type="SAM" id="SignalP"/>
    </source>
</evidence>
<sequence length="213" mass="21772">MKRAFVLTAAAVAALSLAACNKAENTADNAGDAAANMNPGQTQPVNAAQDAVGAAVGQVSASTMGANATGPFVTNAAMGNMYEIEAGRMAQERAQSADVKAFGKMMVTDHTALTNEMKPLIQAAGQTAPAELDQRRKGMLDNLRAASGADFDRVYLTQQVAAHEETLTLMQGYAQNGDDAGLKGAAAKAAPKVQAHLERARALQGGASGGGMH</sequence>
<feature type="chain" id="PRO_5016334721" evidence="1">
    <location>
        <begin position="19"/>
        <end position="213"/>
    </location>
</feature>
<dbReference type="Gene3D" id="1.20.1260.10">
    <property type="match status" value="1"/>
</dbReference>
<keyword evidence="4" id="KW-1185">Reference proteome</keyword>
<comment type="caution">
    <text evidence="3">The sequence shown here is derived from an EMBL/GenBank/DDBJ whole genome shotgun (WGS) entry which is preliminary data.</text>
</comment>
<dbReference type="InterPro" id="IPR025419">
    <property type="entry name" value="DUF4142"/>
</dbReference>
<proteinExistence type="predicted"/>
<organism evidence="3 4">
    <name type="scientific">Phenylobacterium deserti</name>
    <dbReference type="NCBI Taxonomy" id="1914756"/>
    <lineage>
        <taxon>Bacteria</taxon>
        <taxon>Pseudomonadati</taxon>
        <taxon>Pseudomonadota</taxon>
        <taxon>Alphaproteobacteria</taxon>
        <taxon>Caulobacterales</taxon>
        <taxon>Caulobacteraceae</taxon>
        <taxon>Phenylobacterium</taxon>
    </lineage>
</organism>
<evidence type="ECO:0000259" key="2">
    <source>
        <dbReference type="Pfam" id="PF13628"/>
    </source>
</evidence>
<dbReference type="Pfam" id="PF13628">
    <property type="entry name" value="DUF4142"/>
    <property type="match status" value="1"/>
</dbReference>
<dbReference type="InterPro" id="IPR012347">
    <property type="entry name" value="Ferritin-like"/>
</dbReference>
<accession>A0A328APE2</accession>
<dbReference type="PANTHER" id="PTHR38593">
    <property type="entry name" value="BLR2558 PROTEIN"/>
    <property type="match status" value="1"/>
</dbReference>
<dbReference type="OrthoDB" id="8005547at2"/>
<dbReference type="Proteomes" id="UP000249725">
    <property type="component" value="Unassembled WGS sequence"/>
</dbReference>
<dbReference type="AlphaFoldDB" id="A0A328APE2"/>
<feature type="domain" description="DUF4142" evidence="2">
    <location>
        <begin position="71"/>
        <end position="203"/>
    </location>
</feature>
<dbReference type="RefSeq" id="WP_111512800.1">
    <property type="nucleotide sequence ID" value="NZ_QFYR01000001.1"/>
</dbReference>
<reference evidence="4" key="1">
    <citation type="submission" date="2018-05" db="EMBL/GenBank/DDBJ databases">
        <authorList>
            <person name="Li X."/>
        </authorList>
    </citation>
    <scope>NUCLEOTIDE SEQUENCE [LARGE SCALE GENOMIC DNA]</scope>
    <source>
        <strain evidence="4">YIM 73061</strain>
    </source>
</reference>
<dbReference type="PANTHER" id="PTHR38593:SF1">
    <property type="entry name" value="BLR2558 PROTEIN"/>
    <property type="match status" value="1"/>
</dbReference>
<evidence type="ECO:0000313" key="3">
    <source>
        <dbReference type="EMBL" id="RAK56449.1"/>
    </source>
</evidence>
<gene>
    <name evidence="3" type="ORF">DJ018_00215</name>
</gene>
<feature type="signal peptide" evidence="1">
    <location>
        <begin position="1"/>
        <end position="18"/>
    </location>
</feature>
<protein>
    <submittedName>
        <fullName evidence="3">DUF4142 domain-containing protein</fullName>
    </submittedName>
</protein>
<dbReference type="EMBL" id="QFYR01000001">
    <property type="protein sequence ID" value="RAK56449.1"/>
    <property type="molecule type" value="Genomic_DNA"/>
</dbReference>
<dbReference type="PROSITE" id="PS51257">
    <property type="entry name" value="PROKAR_LIPOPROTEIN"/>
    <property type="match status" value="1"/>
</dbReference>
<name>A0A328APE2_9CAUL</name>